<comment type="pathway">
    <text evidence="2 7">Secondary metabolite metabolism; methylglyoxal degradation; (R)-lactate from methylglyoxal: step 2/2.</text>
</comment>
<evidence type="ECO:0000256" key="1">
    <source>
        <dbReference type="ARBA" id="ARBA00001623"/>
    </source>
</evidence>
<evidence type="ECO:0000259" key="8">
    <source>
        <dbReference type="SMART" id="SM00849"/>
    </source>
</evidence>
<dbReference type="InterPro" id="IPR017782">
    <property type="entry name" value="Hydroxyacylglutathione_Hdrlase"/>
</dbReference>
<feature type="binding site" evidence="7">
    <location>
        <position position="58"/>
    </location>
    <ligand>
        <name>Zn(2+)</name>
        <dbReference type="ChEBI" id="CHEBI:29105"/>
        <label>2</label>
    </ligand>
</feature>
<dbReference type="SMART" id="SM00849">
    <property type="entry name" value="Lactamase_B"/>
    <property type="match status" value="1"/>
</dbReference>
<organism evidence="9 10">
    <name type="scientific">Taylorella equigenitalis (strain MCE9)</name>
    <dbReference type="NCBI Taxonomy" id="937774"/>
    <lineage>
        <taxon>Bacteria</taxon>
        <taxon>Pseudomonadati</taxon>
        <taxon>Pseudomonadota</taxon>
        <taxon>Betaproteobacteria</taxon>
        <taxon>Burkholderiales</taxon>
        <taxon>Alcaligenaceae</taxon>
        <taxon>Taylorella</taxon>
    </lineage>
</organism>
<keyword evidence="5 7" id="KW-0378">Hydrolase</keyword>
<comment type="catalytic activity">
    <reaction evidence="1 7">
        <text>an S-(2-hydroxyacyl)glutathione + H2O = a 2-hydroxy carboxylate + glutathione + H(+)</text>
        <dbReference type="Rhea" id="RHEA:21864"/>
        <dbReference type="ChEBI" id="CHEBI:15377"/>
        <dbReference type="ChEBI" id="CHEBI:15378"/>
        <dbReference type="ChEBI" id="CHEBI:57925"/>
        <dbReference type="ChEBI" id="CHEBI:58896"/>
        <dbReference type="ChEBI" id="CHEBI:71261"/>
        <dbReference type="EC" id="3.1.2.6"/>
    </reaction>
</comment>
<protein>
    <recommendedName>
        <fullName evidence="7">Hydroxyacylglutathione hydrolase</fullName>
        <ecNumber evidence="7">3.1.2.6</ecNumber>
    </recommendedName>
    <alternativeName>
        <fullName evidence="7">Glyoxalase II</fullName>
        <shortName evidence="7">Glx II</shortName>
    </alternativeName>
</protein>
<dbReference type="InterPro" id="IPR035680">
    <property type="entry name" value="Clx_II_MBL"/>
</dbReference>
<evidence type="ECO:0000256" key="4">
    <source>
        <dbReference type="ARBA" id="ARBA00022723"/>
    </source>
</evidence>
<proteinExistence type="inferred from homology"/>
<evidence type="ECO:0000256" key="7">
    <source>
        <dbReference type="HAMAP-Rule" id="MF_01374"/>
    </source>
</evidence>
<dbReference type="EC" id="3.1.2.6" evidence="7"/>
<dbReference type="PANTHER" id="PTHR43705">
    <property type="entry name" value="HYDROXYACYLGLUTATHIONE HYDROLASE"/>
    <property type="match status" value="1"/>
</dbReference>
<feature type="binding site" evidence="7">
    <location>
        <position position="53"/>
    </location>
    <ligand>
        <name>Zn(2+)</name>
        <dbReference type="ChEBI" id="CHEBI:29105"/>
        <label>1</label>
    </ligand>
</feature>
<evidence type="ECO:0000256" key="5">
    <source>
        <dbReference type="ARBA" id="ARBA00022801"/>
    </source>
</evidence>
<keyword evidence="6 7" id="KW-0862">Zinc</keyword>
<dbReference type="PANTHER" id="PTHR43705:SF1">
    <property type="entry name" value="HYDROXYACYLGLUTATHIONE HYDROLASE GLOB"/>
    <property type="match status" value="1"/>
</dbReference>
<accession>A0A654KG12</accession>
<dbReference type="InterPro" id="IPR036866">
    <property type="entry name" value="RibonucZ/Hydroxyglut_hydro"/>
</dbReference>
<dbReference type="GO" id="GO:0046872">
    <property type="term" value="F:metal ion binding"/>
    <property type="evidence" value="ECO:0007669"/>
    <property type="project" value="UniProtKB-KW"/>
</dbReference>
<evidence type="ECO:0000313" key="10">
    <source>
        <dbReference type="Proteomes" id="UP000007472"/>
    </source>
</evidence>
<name>A0A654KG12_TAYEM</name>
<dbReference type="EMBL" id="CP002456">
    <property type="protein sequence ID" value="ADU91329.1"/>
    <property type="molecule type" value="Genomic_DNA"/>
</dbReference>
<comment type="subunit">
    <text evidence="7">Monomer.</text>
</comment>
<evidence type="ECO:0000256" key="2">
    <source>
        <dbReference type="ARBA" id="ARBA00004963"/>
    </source>
</evidence>
<feature type="binding site" evidence="7">
    <location>
        <position position="144"/>
    </location>
    <ligand>
        <name>Zn(2+)</name>
        <dbReference type="ChEBI" id="CHEBI:29105"/>
        <label>1</label>
    </ligand>
</feature>
<dbReference type="InterPro" id="IPR001279">
    <property type="entry name" value="Metallo-B-lactamas"/>
</dbReference>
<reference evidence="9 10" key="1">
    <citation type="journal article" date="2011" name="J. Bacteriol.">
        <title>Genome sequence of Taylorella equigenitalis MCE9, the causative agent of contagious equine metritis.</title>
        <authorList>
            <person name="Hebert L."/>
            <person name="Moumen B."/>
            <person name="Duquesne F."/>
            <person name="Breuil M.F."/>
            <person name="Laugier C."/>
            <person name="Batto J.M."/>
            <person name="Renault P."/>
            <person name="Petry S."/>
        </authorList>
    </citation>
    <scope>NUCLEOTIDE SEQUENCE [LARGE SCALE GENOMIC DNA]</scope>
    <source>
        <strain evidence="9 10">MCE9</strain>
    </source>
</reference>
<dbReference type="Pfam" id="PF00753">
    <property type="entry name" value="Lactamase_B"/>
    <property type="match status" value="1"/>
</dbReference>
<feature type="binding site" evidence="7">
    <location>
        <position position="55"/>
    </location>
    <ligand>
        <name>Zn(2+)</name>
        <dbReference type="ChEBI" id="CHEBI:29105"/>
        <label>1</label>
    </ligand>
</feature>
<feature type="binding site" evidence="7">
    <location>
        <position position="144"/>
    </location>
    <ligand>
        <name>Zn(2+)</name>
        <dbReference type="ChEBI" id="CHEBI:29105"/>
        <label>2</label>
    </ligand>
</feature>
<dbReference type="SUPFAM" id="SSF56281">
    <property type="entry name" value="Metallo-hydrolase/oxidoreductase"/>
    <property type="match status" value="1"/>
</dbReference>
<dbReference type="CDD" id="cd07723">
    <property type="entry name" value="hydroxyacylglutathione_hydrolase_MBL-fold"/>
    <property type="match status" value="1"/>
</dbReference>
<dbReference type="InterPro" id="IPR050110">
    <property type="entry name" value="Glyoxalase_II_hydrolase"/>
</dbReference>
<sequence length="271" mass="30665">MTKITYVRAFQDNYIWLIVHEGHVCVVDPGEAKPVIDFVQSQNLVLDAVLITHHHNDHVGGVKGIVDFFSHVQANPVDVYGPKNPKLTFVNKPVTHGDKIKLFDFLEVSVFGTPGHTLDHLVYYSQVKVLTDNYDQSPFVFTGDTLFLLGSGKLFEGDSKIMFQSLEIFKQMSKNTLVFCAHEYTLNNSAWALKVDPQNFGLKELIAKYESKRSKGLPTVPDTLDSQLSYNPFLRLSDPVIIKATQLYSGSSCDEPQKVLNVLRQWKNNFR</sequence>
<dbReference type="Pfam" id="PF16123">
    <property type="entry name" value="HAGH_C"/>
    <property type="match status" value="1"/>
</dbReference>
<dbReference type="NCBIfam" id="TIGR03413">
    <property type="entry name" value="GSH_gloB"/>
    <property type="match status" value="1"/>
</dbReference>
<gene>
    <name evidence="7" type="primary">gloB</name>
    <name evidence="9" type="ordered locus">TEQUI_0384</name>
</gene>
<dbReference type="KEGG" id="teq:TEQUI_0384"/>
<dbReference type="GO" id="GO:0019243">
    <property type="term" value="P:methylglyoxal catabolic process to D-lactate via S-lactoyl-glutathione"/>
    <property type="evidence" value="ECO:0007669"/>
    <property type="project" value="UniProtKB-UniRule"/>
</dbReference>
<evidence type="ECO:0000313" key="9">
    <source>
        <dbReference type="EMBL" id="ADU91329.1"/>
    </source>
</evidence>
<feature type="domain" description="Metallo-beta-lactamase" evidence="8">
    <location>
        <begin position="12"/>
        <end position="182"/>
    </location>
</feature>
<dbReference type="AlphaFoldDB" id="A0A654KG12"/>
<dbReference type="GO" id="GO:0004416">
    <property type="term" value="F:hydroxyacylglutathione hydrolase activity"/>
    <property type="evidence" value="ECO:0007669"/>
    <property type="project" value="UniProtKB-UniRule"/>
</dbReference>
<dbReference type="UniPathway" id="UPA00619">
    <property type="reaction ID" value="UER00676"/>
</dbReference>
<keyword evidence="4 7" id="KW-0479">Metal-binding</keyword>
<dbReference type="Proteomes" id="UP000007472">
    <property type="component" value="Chromosome"/>
</dbReference>
<comment type="function">
    <text evidence="7">Thiolesterase that catalyzes the hydrolysis of S-D-lactoyl-glutathione to form glutathione and D-lactic acid.</text>
</comment>
<feature type="binding site" evidence="7">
    <location>
        <position position="57"/>
    </location>
    <ligand>
        <name>Zn(2+)</name>
        <dbReference type="ChEBI" id="CHEBI:29105"/>
        <label>2</label>
    </ligand>
</feature>
<dbReference type="PIRSF" id="PIRSF005457">
    <property type="entry name" value="Glx"/>
    <property type="match status" value="1"/>
</dbReference>
<evidence type="ECO:0000256" key="3">
    <source>
        <dbReference type="ARBA" id="ARBA00006759"/>
    </source>
</evidence>
<evidence type="ECO:0000256" key="6">
    <source>
        <dbReference type="ARBA" id="ARBA00022833"/>
    </source>
</evidence>
<comment type="similarity">
    <text evidence="3 7">Belongs to the metallo-beta-lactamase superfamily. Glyoxalase II family.</text>
</comment>
<comment type="cofactor">
    <cofactor evidence="7">
        <name>Zn(2+)</name>
        <dbReference type="ChEBI" id="CHEBI:29105"/>
    </cofactor>
    <text evidence="7">Binds 2 Zn(2+) ions per subunit.</text>
</comment>
<dbReference type="Gene3D" id="3.60.15.10">
    <property type="entry name" value="Ribonuclease Z/Hydroxyacylglutathione hydrolase-like"/>
    <property type="match status" value="1"/>
</dbReference>
<dbReference type="HAMAP" id="MF_01374">
    <property type="entry name" value="Glyoxalase_2"/>
    <property type="match status" value="1"/>
</dbReference>
<dbReference type="InterPro" id="IPR032282">
    <property type="entry name" value="HAGH_C"/>
</dbReference>
<feature type="binding site" evidence="7">
    <location>
        <position position="182"/>
    </location>
    <ligand>
        <name>Zn(2+)</name>
        <dbReference type="ChEBI" id="CHEBI:29105"/>
        <label>2</label>
    </ligand>
</feature>
<feature type="binding site" evidence="7">
    <location>
        <position position="116"/>
    </location>
    <ligand>
        <name>Zn(2+)</name>
        <dbReference type="ChEBI" id="CHEBI:29105"/>
        <label>1</label>
    </ligand>
</feature>